<evidence type="ECO:0000313" key="1">
    <source>
        <dbReference type="EMBL" id="WLQ34754.1"/>
    </source>
</evidence>
<evidence type="ECO:0008006" key="3">
    <source>
        <dbReference type="Google" id="ProtNLM"/>
    </source>
</evidence>
<organism evidence="1 2">
    <name type="scientific">Streptomyces castrisilvae</name>
    <dbReference type="NCBI Taxonomy" id="3033811"/>
    <lineage>
        <taxon>Bacteria</taxon>
        <taxon>Bacillati</taxon>
        <taxon>Actinomycetota</taxon>
        <taxon>Actinomycetes</taxon>
        <taxon>Kitasatosporales</taxon>
        <taxon>Streptomycetaceae</taxon>
        <taxon>Streptomyces</taxon>
    </lineage>
</organism>
<gene>
    <name evidence="1" type="ORF">P8A18_15500</name>
</gene>
<sequence length="84" mass="9903">MQIQERLGGGTRYRISNAIPDPLAENFAMGPYRNTDPAWFHHDVVMHNGRVYDGFTGRTGLRKQEYDELWDPNYLDILHWRPLD</sequence>
<protein>
    <recommendedName>
        <fullName evidence="3">GH16 domain-containing protein</fullName>
    </recommendedName>
</protein>
<dbReference type="EMBL" id="CP120997">
    <property type="protein sequence ID" value="WLQ34754.1"/>
    <property type="molecule type" value="Genomic_DNA"/>
</dbReference>
<name>A0ABY9HKT8_9ACTN</name>
<accession>A0ABY9HKT8</accession>
<proteinExistence type="predicted"/>
<dbReference type="Proteomes" id="UP001239522">
    <property type="component" value="Chromosome"/>
</dbReference>
<evidence type="ECO:0000313" key="2">
    <source>
        <dbReference type="Proteomes" id="UP001239522"/>
    </source>
</evidence>
<keyword evidence="2" id="KW-1185">Reference proteome</keyword>
<reference evidence="1 2" key="1">
    <citation type="submission" date="2023-03" db="EMBL/GenBank/DDBJ databases">
        <title>Isolation and description of six Streptomyces strains from soil environments, able to metabolize different microbial glucans.</title>
        <authorList>
            <person name="Widen T."/>
            <person name="Larsbrink J."/>
        </authorList>
    </citation>
    <scope>NUCLEOTIDE SEQUENCE [LARGE SCALE GENOMIC DNA]</scope>
    <source>
        <strain evidence="1 2">Mut1</strain>
    </source>
</reference>
<dbReference type="RefSeq" id="WP_306055171.1">
    <property type="nucleotide sequence ID" value="NZ_CP120997.1"/>
</dbReference>